<feature type="region of interest" description="Disordered" evidence="1">
    <location>
        <begin position="1"/>
        <end position="20"/>
    </location>
</feature>
<feature type="region of interest" description="Disordered" evidence="1">
    <location>
        <begin position="52"/>
        <end position="92"/>
    </location>
</feature>
<gene>
    <name evidence="2" type="ORF">FJT64_005412</name>
</gene>
<protein>
    <submittedName>
        <fullName evidence="2">Uncharacterized protein</fullName>
    </submittedName>
</protein>
<feature type="compositionally biased region" description="Low complexity" evidence="1">
    <location>
        <begin position="54"/>
        <end position="82"/>
    </location>
</feature>
<dbReference type="SUPFAM" id="SSF56219">
    <property type="entry name" value="DNase I-like"/>
    <property type="match status" value="1"/>
</dbReference>
<evidence type="ECO:0000313" key="2">
    <source>
        <dbReference type="EMBL" id="KAF0297158.1"/>
    </source>
</evidence>
<dbReference type="Gene3D" id="3.60.10.10">
    <property type="entry name" value="Endonuclease/exonuclease/phosphatase"/>
    <property type="match status" value="1"/>
</dbReference>
<dbReference type="InterPro" id="IPR036691">
    <property type="entry name" value="Endo/exonu/phosph_ase_sf"/>
</dbReference>
<dbReference type="AlphaFoldDB" id="A0A6A4W556"/>
<comment type="caution">
    <text evidence="2">The sequence shown here is derived from an EMBL/GenBank/DDBJ whole genome shotgun (WGS) entry which is preliminary data.</text>
</comment>
<keyword evidence="3" id="KW-1185">Reference proteome</keyword>
<dbReference type="EMBL" id="VIIS01001511">
    <property type="protein sequence ID" value="KAF0297158.1"/>
    <property type="molecule type" value="Genomic_DNA"/>
</dbReference>
<accession>A0A6A4W556</accession>
<sequence length="299" mass="32730">MSDTEKNTEMKPAGAAPVETSTEMLTRLLGQQLELAARRDEQLTMLLQHLHPQPSTGAGAHPTGTGASTRTEDATAAATAGARQRISLPATGMPVPRLHSSVSLMEFETWKRKFDGYCLLTHIRELSIPEQKAALIAVVDDDWARTIDFGLQMPAESDLDTIIGAMHAIQAVEVPVISAPLMRPTVEAHLLQSFRHVEMADDFSAETPLQIDILIGQDCYWSLTHQAVIRAAADATSGLRIGHLNVRSLTAHLDEVNHLLLREQLDVLCLSETWLADSVDTPNAPLLPYRAAIVLKQHH</sequence>
<reference evidence="2 3" key="1">
    <citation type="submission" date="2019-07" db="EMBL/GenBank/DDBJ databases">
        <title>Draft genome assembly of a fouling barnacle, Amphibalanus amphitrite (Darwin, 1854): The first reference genome for Thecostraca.</title>
        <authorList>
            <person name="Kim W."/>
        </authorList>
    </citation>
    <scope>NUCLEOTIDE SEQUENCE [LARGE SCALE GENOMIC DNA]</scope>
    <source>
        <strain evidence="2">SNU_AA5</strain>
        <tissue evidence="2">Soma without cirri and trophi</tissue>
    </source>
</reference>
<evidence type="ECO:0000256" key="1">
    <source>
        <dbReference type="SAM" id="MobiDB-lite"/>
    </source>
</evidence>
<dbReference type="OrthoDB" id="8061005at2759"/>
<name>A0A6A4W556_AMPAM</name>
<dbReference type="Proteomes" id="UP000440578">
    <property type="component" value="Unassembled WGS sequence"/>
</dbReference>
<organism evidence="2 3">
    <name type="scientific">Amphibalanus amphitrite</name>
    <name type="common">Striped barnacle</name>
    <name type="synonym">Balanus amphitrite</name>
    <dbReference type="NCBI Taxonomy" id="1232801"/>
    <lineage>
        <taxon>Eukaryota</taxon>
        <taxon>Metazoa</taxon>
        <taxon>Ecdysozoa</taxon>
        <taxon>Arthropoda</taxon>
        <taxon>Crustacea</taxon>
        <taxon>Multicrustacea</taxon>
        <taxon>Cirripedia</taxon>
        <taxon>Thoracica</taxon>
        <taxon>Thoracicalcarea</taxon>
        <taxon>Balanomorpha</taxon>
        <taxon>Balanoidea</taxon>
        <taxon>Balanidae</taxon>
        <taxon>Amphibalaninae</taxon>
        <taxon>Amphibalanus</taxon>
    </lineage>
</organism>
<proteinExistence type="predicted"/>
<evidence type="ECO:0000313" key="3">
    <source>
        <dbReference type="Proteomes" id="UP000440578"/>
    </source>
</evidence>